<proteinExistence type="predicted"/>
<reference evidence="1 2" key="1">
    <citation type="submission" date="2013-10" db="EMBL/GenBank/DDBJ databases">
        <title>Antibiotic resistance diversity of beta-lactamase producers in the General Hospital Vienna.</title>
        <authorList>
            <person name="Barisic I."/>
            <person name="Mitteregger D."/>
            <person name="Hirschl A.M."/>
            <person name="Noehammer C."/>
            <person name="Wiesinger-Mayr H."/>
        </authorList>
    </citation>
    <scope>NUCLEOTIDE SEQUENCE [LARGE SCALE GENOMIC DNA]</scope>
    <source>
        <strain evidence="1 2">ISC7</strain>
    </source>
</reference>
<organism evidence="1 2">
    <name type="scientific">Escherichia coli ISC7</name>
    <dbReference type="NCBI Taxonomy" id="1432555"/>
    <lineage>
        <taxon>Bacteria</taxon>
        <taxon>Pseudomonadati</taxon>
        <taxon>Pseudomonadota</taxon>
        <taxon>Gammaproteobacteria</taxon>
        <taxon>Enterobacterales</taxon>
        <taxon>Enterobacteriaceae</taxon>
        <taxon>Escherichia</taxon>
    </lineage>
</organism>
<evidence type="ECO:0000313" key="2">
    <source>
        <dbReference type="Proteomes" id="UP000019199"/>
    </source>
</evidence>
<protein>
    <submittedName>
        <fullName evidence="1">Uncharacterized protein</fullName>
    </submittedName>
</protein>
<dbReference type="AlphaFoldDB" id="W1F3B1"/>
<name>W1F3B1_ECOLX</name>
<dbReference type="EMBL" id="CBWN010000138">
    <property type="protein sequence ID" value="CDL28841.1"/>
    <property type="molecule type" value="Genomic_DNA"/>
</dbReference>
<dbReference type="Proteomes" id="UP000019199">
    <property type="component" value="Unassembled WGS sequence"/>
</dbReference>
<accession>W1F3B1</accession>
<comment type="caution">
    <text evidence="1">The sequence shown here is derived from an EMBL/GenBank/DDBJ whole genome shotgun (WGS) entry which is preliminary data.</text>
</comment>
<evidence type="ECO:0000313" key="1">
    <source>
        <dbReference type="EMBL" id="CDL28841.1"/>
    </source>
</evidence>
<sequence>MINTCIRNFKIIDKINVCSPTNSVKKCDVPQYLSLKMVYL</sequence>